<dbReference type="Proteomes" id="UP000182661">
    <property type="component" value="Unassembled WGS sequence"/>
</dbReference>
<protein>
    <submittedName>
        <fullName evidence="1">Uncharacterized protein</fullName>
    </submittedName>
</protein>
<dbReference type="RefSeq" id="WP_071831307.1">
    <property type="nucleotide sequence ID" value="NZ_LSRP01000014.1"/>
</dbReference>
<keyword evidence="2" id="KW-1185">Reference proteome</keyword>
<dbReference type="AlphaFoldDB" id="A0A657LXG2"/>
<evidence type="ECO:0000313" key="1">
    <source>
        <dbReference type="EMBL" id="OJG00676.1"/>
    </source>
</evidence>
<name>A0A657LXG2_9HYPH</name>
<comment type="caution">
    <text evidence="1">The sequence shown here is derived from an EMBL/GenBank/DDBJ whole genome shotgun (WGS) entry which is preliminary data.</text>
</comment>
<reference evidence="1 2" key="1">
    <citation type="submission" date="2016-02" db="EMBL/GenBank/DDBJ databases">
        <title>Genome sequencing of a beta-galactosidase producing bacteria Rhizobium sp. 59.</title>
        <authorList>
            <person name="Wang D."/>
            <person name="Kot W."/>
            <person name="Qin Y."/>
            <person name="Hansen L."/>
            <person name="Naqvi K."/>
            <person name="Rensing C."/>
        </authorList>
    </citation>
    <scope>NUCLEOTIDE SEQUENCE [LARGE SCALE GENOMIC DNA]</scope>
    <source>
        <strain evidence="1 2">59</strain>
    </source>
</reference>
<accession>A0A657LXG2</accession>
<evidence type="ECO:0000313" key="2">
    <source>
        <dbReference type="Proteomes" id="UP000182661"/>
    </source>
</evidence>
<sequence>MKPTIGTAEAEDFELVFSGSDLTAMQRLVDKVFAYGSTNSRIVMPTDDAELASIAIAAGAAAARRASRILSVWNA</sequence>
<proteinExistence type="predicted"/>
<gene>
    <name evidence="1" type="ORF">AX760_25250</name>
</gene>
<organism evidence="1 2">
    <name type="scientific">Pararhizobium antarcticum</name>
    <dbReference type="NCBI Taxonomy" id="1798805"/>
    <lineage>
        <taxon>Bacteria</taxon>
        <taxon>Pseudomonadati</taxon>
        <taxon>Pseudomonadota</taxon>
        <taxon>Alphaproteobacteria</taxon>
        <taxon>Hyphomicrobiales</taxon>
        <taxon>Rhizobiaceae</taxon>
        <taxon>Rhizobium/Agrobacterium group</taxon>
        <taxon>Pararhizobium</taxon>
    </lineage>
</organism>
<dbReference type="EMBL" id="LSRP01000014">
    <property type="protein sequence ID" value="OJG00676.1"/>
    <property type="molecule type" value="Genomic_DNA"/>
</dbReference>